<dbReference type="Gene3D" id="3.30.565.10">
    <property type="entry name" value="Histidine kinase-like ATPase, C-terminal domain"/>
    <property type="match status" value="1"/>
</dbReference>
<dbReference type="SMART" id="SM00448">
    <property type="entry name" value="REC"/>
    <property type="match status" value="1"/>
</dbReference>
<organism evidence="4 5">
    <name type="scientific">Catenovulum adriaticum</name>
    <dbReference type="NCBI Taxonomy" id="2984846"/>
    <lineage>
        <taxon>Bacteria</taxon>
        <taxon>Pseudomonadati</taxon>
        <taxon>Pseudomonadota</taxon>
        <taxon>Gammaproteobacteria</taxon>
        <taxon>Alteromonadales</taxon>
        <taxon>Alteromonadaceae</taxon>
        <taxon>Catenovulum</taxon>
    </lineage>
</organism>
<dbReference type="SMART" id="SM00331">
    <property type="entry name" value="PP2C_SIG"/>
    <property type="match status" value="1"/>
</dbReference>
<dbReference type="Gene3D" id="3.60.40.10">
    <property type="entry name" value="PPM-type phosphatase domain"/>
    <property type="match status" value="1"/>
</dbReference>
<evidence type="ECO:0000256" key="1">
    <source>
        <dbReference type="ARBA" id="ARBA00022801"/>
    </source>
</evidence>
<evidence type="ECO:0000259" key="3">
    <source>
        <dbReference type="PROSITE" id="PS50110"/>
    </source>
</evidence>
<dbReference type="InterPro" id="IPR003594">
    <property type="entry name" value="HATPase_dom"/>
</dbReference>
<gene>
    <name evidence="4" type="ORF">OLW01_01740</name>
</gene>
<dbReference type="InterPro" id="IPR001932">
    <property type="entry name" value="PPM-type_phosphatase-like_dom"/>
</dbReference>
<evidence type="ECO:0000313" key="5">
    <source>
        <dbReference type="Proteomes" id="UP001163726"/>
    </source>
</evidence>
<feature type="modified residue" description="4-aspartylphosphate" evidence="2">
    <location>
        <position position="51"/>
    </location>
</feature>
<dbReference type="InterPro" id="IPR036457">
    <property type="entry name" value="PPM-type-like_dom_sf"/>
</dbReference>
<protein>
    <submittedName>
        <fullName evidence="4">Fused response regulator/phosphatase</fullName>
    </submittedName>
</protein>
<dbReference type="InterPro" id="IPR052016">
    <property type="entry name" value="Bact_Sigma-Reg"/>
</dbReference>
<keyword evidence="2" id="KW-0597">Phosphoprotein</keyword>
<dbReference type="SUPFAM" id="SSF55874">
    <property type="entry name" value="ATPase domain of HSP90 chaperone/DNA topoisomerase II/histidine kinase"/>
    <property type="match status" value="1"/>
</dbReference>
<name>A0ABY7ALY5_9ALTE</name>
<keyword evidence="1" id="KW-0378">Hydrolase</keyword>
<dbReference type="Proteomes" id="UP001163726">
    <property type="component" value="Chromosome"/>
</dbReference>
<dbReference type="SUPFAM" id="SSF52172">
    <property type="entry name" value="CheY-like"/>
    <property type="match status" value="1"/>
</dbReference>
<evidence type="ECO:0000256" key="2">
    <source>
        <dbReference type="PROSITE-ProRule" id="PRU00169"/>
    </source>
</evidence>
<dbReference type="PROSITE" id="PS50110">
    <property type="entry name" value="RESPONSE_REGULATORY"/>
    <property type="match status" value="1"/>
</dbReference>
<dbReference type="InterPro" id="IPR036890">
    <property type="entry name" value="HATPase_C_sf"/>
</dbReference>
<reference evidence="4" key="1">
    <citation type="submission" date="2022-10" db="EMBL/GenBank/DDBJ databases">
        <title>Catenovulum adriacola sp. nov. isolated in the Harbour of Susak.</title>
        <authorList>
            <person name="Schoch T."/>
            <person name="Reich S.J."/>
            <person name="Stoeferle S."/>
            <person name="Flaiz M."/>
            <person name="Kazda M."/>
            <person name="Riedel C.U."/>
            <person name="Duerre P."/>
        </authorList>
    </citation>
    <scope>NUCLEOTIDE SEQUENCE</scope>
    <source>
        <strain evidence="4">TS8</strain>
    </source>
</reference>
<dbReference type="EMBL" id="CP109965">
    <property type="protein sequence ID" value="WAJ70567.1"/>
    <property type="molecule type" value="Genomic_DNA"/>
</dbReference>
<evidence type="ECO:0000313" key="4">
    <source>
        <dbReference type="EMBL" id="WAJ70567.1"/>
    </source>
</evidence>
<dbReference type="Gene3D" id="3.40.50.2300">
    <property type="match status" value="1"/>
</dbReference>
<proteinExistence type="predicted"/>
<dbReference type="Pfam" id="PF13581">
    <property type="entry name" value="HATPase_c_2"/>
    <property type="match status" value="1"/>
</dbReference>
<dbReference type="PANTHER" id="PTHR43156">
    <property type="entry name" value="STAGE II SPORULATION PROTEIN E-RELATED"/>
    <property type="match status" value="1"/>
</dbReference>
<dbReference type="Pfam" id="PF00072">
    <property type="entry name" value="Response_reg"/>
    <property type="match status" value="1"/>
</dbReference>
<dbReference type="RefSeq" id="WP_268074917.1">
    <property type="nucleotide sequence ID" value="NZ_CP109965.1"/>
</dbReference>
<dbReference type="Pfam" id="PF07228">
    <property type="entry name" value="SpoIIE"/>
    <property type="match status" value="1"/>
</dbReference>
<accession>A0ABY7ALY5</accession>
<feature type="domain" description="Response regulatory" evidence="3">
    <location>
        <begin position="2"/>
        <end position="118"/>
    </location>
</feature>
<keyword evidence="5" id="KW-1185">Reference proteome</keyword>
<dbReference type="PANTHER" id="PTHR43156:SF2">
    <property type="entry name" value="STAGE II SPORULATION PROTEIN E"/>
    <property type="match status" value="1"/>
</dbReference>
<sequence length="551" mass="61988">MRILVVDDQELNRTMLQYMLELEGYQVFHAENGKHALETFEQTQPDIILLDVIMPVMDGFETAPILKTLSGDLHLPIIFITSLDDQDSMLQCLEVGGDDFLTKPFDKVLLSAKIKAHARTRELSQRLLEQRNTLKYHQNQTEREHAIVEHIFSNAFSNNQYLDEIVSHYLSPASMFNGDLFLTNRSPLGGTYVFLGDFTGHGLAAAVGALPTAQTFFSMTNEGQIVGDIAKTINTQLLNLLPDDMFCAATIIELSNSGKAVSIWSGGMPEIFVIDDTQGLKQKIMPQHMALGILEGSEFESTMVNCDVTPHDRLLVFTDGVTETMNHNDEMFGEQRLETFYQHNPKAELKDLIAHLDHFRGTTEQADDLSIAQLKCLAAEDDLPQDENEISQLPWGIQLKLLPDDIRTQDPIAQVIDMISAFSGMEKHRSTLFLLLAEMYNNSVDHGLLELDSNLKDAEDGFFEFYSQRQNALENLQDGFLKLEVTYLPTEKTVRLAITDSGRGFDTCLLNKMLNQKDQHGRGLTLIAELGDKLDYKNGGRTIEVDYLLSE</sequence>
<dbReference type="InterPro" id="IPR011006">
    <property type="entry name" value="CheY-like_superfamily"/>
</dbReference>
<dbReference type="CDD" id="cd16936">
    <property type="entry name" value="HATPase_RsbW-like"/>
    <property type="match status" value="1"/>
</dbReference>
<dbReference type="InterPro" id="IPR001789">
    <property type="entry name" value="Sig_transdc_resp-reg_receiver"/>
</dbReference>